<feature type="transmembrane region" description="Helical" evidence="2">
    <location>
        <begin position="183"/>
        <end position="205"/>
    </location>
</feature>
<feature type="compositionally biased region" description="Acidic residues" evidence="1">
    <location>
        <begin position="261"/>
        <end position="273"/>
    </location>
</feature>
<dbReference type="RefSeq" id="WP_098062692.1">
    <property type="nucleotide sequence ID" value="NZ_PDEP01000010.1"/>
</dbReference>
<reference evidence="3 4" key="1">
    <citation type="submission" date="2017-10" db="EMBL/GenBank/DDBJ databases">
        <title>Draft genome of Longimonas halophila.</title>
        <authorList>
            <person name="Goh K.M."/>
            <person name="Shamsir M.S."/>
            <person name="Lim S.W."/>
        </authorList>
    </citation>
    <scope>NUCLEOTIDE SEQUENCE [LARGE SCALE GENOMIC DNA]</scope>
    <source>
        <strain evidence="3 4">KCTC 42399</strain>
    </source>
</reference>
<keyword evidence="2" id="KW-0812">Transmembrane</keyword>
<keyword evidence="2" id="KW-0472">Membrane</keyword>
<gene>
    <name evidence="3" type="ORF">CRI93_11010</name>
</gene>
<protein>
    <submittedName>
        <fullName evidence="3">Uncharacterized protein</fullName>
    </submittedName>
</protein>
<keyword evidence="4" id="KW-1185">Reference proteome</keyword>
<accession>A0A2H3NMK0</accession>
<feature type="transmembrane region" description="Helical" evidence="2">
    <location>
        <begin position="211"/>
        <end position="232"/>
    </location>
</feature>
<evidence type="ECO:0000256" key="1">
    <source>
        <dbReference type="SAM" id="MobiDB-lite"/>
    </source>
</evidence>
<evidence type="ECO:0000256" key="2">
    <source>
        <dbReference type="SAM" id="Phobius"/>
    </source>
</evidence>
<comment type="caution">
    <text evidence="3">The sequence shown here is derived from an EMBL/GenBank/DDBJ whole genome shotgun (WGS) entry which is preliminary data.</text>
</comment>
<evidence type="ECO:0000313" key="4">
    <source>
        <dbReference type="Proteomes" id="UP000221024"/>
    </source>
</evidence>
<dbReference type="EMBL" id="PDEP01000010">
    <property type="protein sequence ID" value="PEN06003.1"/>
    <property type="molecule type" value="Genomic_DNA"/>
</dbReference>
<feature type="region of interest" description="Disordered" evidence="1">
    <location>
        <begin position="258"/>
        <end position="309"/>
    </location>
</feature>
<keyword evidence="2" id="KW-1133">Transmembrane helix</keyword>
<dbReference type="AlphaFoldDB" id="A0A2H3NMK0"/>
<evidence type="ECO:0000313" key="3">
    <source>
        <dbReference type="EMBL" id="PEN06003.1"/>
    </source>
</evidence>
<organism evidence="3 4">
    <name type="scientific">Longimonas halophila</name>
    <dbReference type="NCBI Taxonomy" id="1469170"/>
    <lineage>
        <taxon>Bacteria</taxon>
        <taxon>Pseudomonadati</taxon>
        <taxon>Rhodothermota</taxon>
        <taxon>Rhodothermia</taxon>
        <taxon>Rhodothermales</taxon>
        <taxon>Salisaetaceae</taxon>
        <taxon>Longimonas</taxon>
    </lineage>
</organism>
<name>A0A2H3NMK0_9BACT</name>
<proteinExistence type="predicted"/>
<dbReference type="Proteomes" id="UP000221024">
    <property type="component" value="Unassembled WGS sequence"/>
</dbReference>
<dbReference type="OrthoDB" id="1524495at2"/>
<sequence length="309" mass="34255">MRHYSEQEIQAIFRRATERQEATDATSPRHGLTLDELKAIGSESGIAPSHIEAAARDIEQGRVPQKPPTGIERFYGMPATVHAERVLPGRMDDTTWGYAIDTLRSVFNTRGQAETIGPIREWKAFTSSGFDYQALLADDTWYTMLEGLNLTDNKTRSPVHVEVKPKGDDTRISMTYQMPASRLWEGPGVGGAFLLAAIVTSVVFAVNGLPLALFLVPLGLLVGGGGAVAYSYHAHRNEIETTKQRIDKAMERVAYLHAESEQDEEEVHEEVPEDASFTETSAELDWGEQDELDSSSSSAQPRTHRRKRA</sequence>